<evidence type="ECO:0000259" key="3">
    <source>
        <dbReference type="Pfam" id="PF10509"/>
    </source>
</evidence>
<dbReference type="GO" id="GO:0005524">
    <property type="term" value="F:ATP binding"/>
    <property type="evidence" value="ECO:0007669"/>
    <property type="project" value="UniProtKB-KW"/>
</dbReference>
<keyword evidence="4" id="KW-1185">Reference proteome</keyword>
<evidence type="ECO:0000313" key="5">
    <source>
        <dbReference type="WBParaSite" id="MBELARI_LOCUS18865"/>
    </source>
</evidence>
<evidence type="ECO:0000256" key="1">
    <source>
        <dbReference type="ARBA" id="ARBA00022741"/>
    </source>
</evidence>
<dbReference type="WBParaSite" id="MBELARI_LOCUS18865">
    <property type="protein sequence ID" value="MBELARI_LOCUS18865"/>
    <property type="gene ID" value="MBELARI_LOCUS18865"/>
</dbReference>
<proteinExistence type="predicted"/>
<evidence type="ECO:0000313" key="4">
    <source>
        <dbReference type="Proteomes" id="UP000887575"/>
    </source>
</evidence>
<organism evidence="4 5">
    <name type="scientific">Mesorhabditis belari</name>
    <dbReference type="NCBI Taxonomy" id="2138241"/>
    <lineage>
        <taxon>Eukaryota</taxon>
        <taxon>Metazoa</taxon>
        <taxon>Ecdysozoa</taxon>
        <taxon>Nematoda</taxon>
        <taxon>Chromadorea</taxon>
        <taxon>Rhabditida</taxon>
        <taxon>Rhabditina</taxon>
        <taxon>Rhabditomorpha</taxon>
        <taxon>Rhabditoidea</taxon>
        <taxon>Rhabditidae</taxon>
        <taxon>Mesorhabditinae</taxon>
        <taxon>Mesorhabditis</taxon>
    </lineage>
</organism>
<dbReference type="Proteomes" id="UP000887575">
    <property type="component" value="Unassembled WGS sequence"/>
</dbReference>
<dbReference type="InterPro" id="IPR019539">
    <property type="entry name" value="GalKase_N"/>
</dbReference>
<feature type="domain" description="Galactokinase N-terminal" evidence="3">
    <location>
        <begin position="36"/>
        <end position="58"/>
    </location>
</feature>
<name>A0AAF3EXC4_9BILA</name>
<evidence type="ECO:0000256" key="2">
    <source>
        <dbReference type="ARBA" id="ARBA00022840"/>
    </source>
</evidence>
<dbReference type="InterPro" id="IPR014721">
    <property type="entry name" value="Ribsml_uS5_D2-typ_fold_subgr"/>
</dbReference>
<dbReference type="Pfam" id="PF10509">
    <property type="entry name" value="GalKase_gal_bdg"/>
    <property type="match status" value="1"/>
</dbReference>
<keyword evidence="2" id="KW-0067">ATP-binding</keyword>
<dbReference type="AlphaFoldDB" id="A0AAF3EXC4"/>
<keyword evidence="1" id="KW-0547">Nucleotide-binding</keyword>
<dbReference type="Gene3D" id="3.30.230.10">
    <property type="match status" value="1"/>
</dbReference>
<sequence>MCWGAMTRNVVGPLEMINSTMKSQRYMGILEQRGSIDYNGYGVLPMAIDLNIELLVAPTTQSRIEFRNCQPDKYK</sequence>
<reference evidence="5" key="1">
    <citation type="submission" date="2024-02" db="UniProtKB">
        <authorList>
            <consortium name="WormBaseParasite"/>
        </authorList>
    </citation>
    <scope>IDENTIFICATION</scope>
</reference>
<protein>
    <recommendedName>
        <fullName evidence="3">Galactokinase N-terminal domain-containing protein</fullName>
    </recommendedName>
</protein>
<accession>A0AAF3EXC4</accession>